<dbReference type="Pfam" id="PF08311">
    <property type="entry name" value="Mad3_BUB1_I"/>
    <property type="match status" value="1"/>
</dbReference>
<keyword evidence="9" id="KW-0732">Signal</keyword>
<evidence type="ECO:0000256" key="3">
    <source>
        <dbReference type="ARBA" id="ARBA00022741"/>
    </source>
</evidence>
<evidence type="ECO:0000256" key="9">
    <source>
        <dbReference type="SAM" id="SignalP"/>
    </source>
</evidence>
<dbReference type="Gene3D" id="1.10.510.10">
    <property type="entry name" value="Transferase(Phosphotransferase) domain 1"/>
    <property type="match status" value="1"/>
</dbReference>
<feature type="compositionally biased region" description="Polar residues" evidence="8">
    <location>
        <begin position="537"/>
        <end position="561"/>
    </location>
</feature>
<dbReference type="SMART" id="SM00777">
    <property type="entry name" value="Mad3_BUB1_I"/>
    <property type="match status" value="1"/>
</dbReference>
<keyword evidence="4" id="KW-0995">Kinetochore</keyword>
<dbReference type="Pfam" id="PF00069">
    <property type="entry name" value="Pkinase"/>
    <property type="match status" value="1"/>
</dbReference>
<dbReference type="PANTHER" id="PTHR14030:SF26">
    <property type="entry name" value="MITOTIC CHECKPOINT SERINE_THREONINE-PROTEIN KINASE BUB1"/>
    <property type="match status" value="1"/>
</dbReference>
<evidence type="ECO:0000313" key="13">
    <source>
        <dbReference type="Proteomes" id="UP001178461"/>
    </source>
</evidence>
<dbReference type="PROSITE" id="PS00107">
    <property type="entry name" value="PROTEIN_KINASE_ATP"/>
    <property type="match status" value="1"/>
</dbReference>
<dbReference type="GO" id="GO:0000776">
    <property type="term" value="C:kinetochore"/>
    <property type="evidence" value="ECO:0007669"/>
    <property type="project" value="UniProtKB-KW"/>
</dbReference>
<dbReference type="InterPro" id="IPR017441">
    <property type="entry name" value="Protein_kinase_ATP_BS"/>
</dbReference>
<feature type="chain" id="PRO_5041359164" evidence="9">
    <location>
        <begin position="27"/>
        <end position="1070"/>
    </location>
</feature>
<dbReference type="Gene3D" id="1.25.40.430">
    <property type="match status" value="1"/>
</dbReference>
<evidence type="ECO:0000259" key="11">
    <source>
        <dbReference type="PROSITE" id="PS51489"/>
    </source>
</evidence>
<dbReference type="GO" id="GO:0005524">
    <property type="term" value="F:ATP binding"/>
    <property type="evidence" value="ECO:0007669"/>
    <property type="project" value="UniProtKB-UniRule"/>
</dbReference>
<feature type="compositionally biased region" description="Low complexity" evidence="8">
    <location>
        <begin position="358"/>
        <end position="376"/>
    </location>
</feature>
<dbReference type="PROSITE" id="PS00108">
    <property type="entry name" value="PROTEIN_KINASE_ST"/>
    <property type="match status" value="1"/>
</dbReference>
<feature type="region of interest" description="Disordered" evidence="8">
    <location>
        <begin position="514"/>
        <end position="566"/>
    </location>
</feature>
<keyword evidence="2" id="KW-0158">Chromosome</keyword>
<dbReference type="InterPro" id="IPR013212">
    <property type="entry name" value="Mad3/Bub1_I"/>
</dbReference>
<evidence type="ECO:0000256" key="5">
    <source>
        <dbReference type="ARBA" id="ARBA00022840"/>
    </source>
</evidence>
<proteinExistence type="predicted"/>
<gene>
    <name evidence="12" type="ORF">PODLI_1B004778</name>
</gene>
<evidence type="ECO:0000256" key="8">
    <source>
        <dbReference type="SAM" id="MobiDB-lite"/>
    </source>
</evidence>
<dbReference type="FunFam" id="1.10.510.10:FF:000390">
    <property type="entry name" value="Mitotic checkpoint serine/threonine-protein kinase BUB1"/>
    <property type="match status" value="1"/>
</dbReference>
<feature type="binding site" evidence="7">
    <location>
        <position position="804"/>
    </location>
    <ligand>
        <name>ATP</name>
        <dbReference type="ChEBI" id="CHEBI:30616"/>
    </ligand>
</feature>
<dbReference type="AlphaFoldDB" id="A0AA35P3Q8"/>
<keyword evidence="6" id="KW-0137">Centromere</keyword>
<evidence type="ECO:0000256" key="4">
    <source>
        <dbReference type="ARBA" id="ARBA00022838"/>
    </source>
</evidence>
<dbReference type="GO" id="GO:0005634">
    <property type="term" value="C:nucleus"/>
    <property type="evidence" value="ECO:0007669"/>
    <property type="project" value="TreeGrafter"/>
</dbReference>
<keyword evidence="5 7" id="KW-0067">ATP-binding</keyword>
<dbReference type="Proteomes" id="UP001178461">
    <property type="component" value="Chromosome 3"/>
</dbReference>
<feature type="domain" description="BUB1 N-terminal" evidence="11">
    <location>
        <begin position="75"/>
        <end position="233"/>
    </location>
</feature>
<dbReference type="EMBL" id="OX395128">
    <property type="protein sequence ID" value="CAI5771203.1"/>
    <property type="molecule type" value="Genomic_DNA"/>
</dbReference>
<feature type="signal peptide" evidence="9">
    <location>
        <begin position="1"/>
        <end position="26"/>
    </location>
</feature>
<evidence type="ECO:0000256" key="7">
    <source>
        <dbReference type="PROSITE-ProRule" id="PRU10141"/>
    </source>
</evidence>
<protein>
    <submittedName>
        <fullName evidence="12">Checkpoint serine serine/threonine-protein kinase BUB1</fullName>
    </submittedName>
</protein>
<keyword evidence="13" id="KW-1185">Reference proteome</keyword>
<dbReference type="PROSITE" id="PS50011">
    <property type="entry name" value="PROTEIN_KINASE_DOM"/>
    <property type="match status" value="1"/>
</dbReference>
<comment type="subcellular location">
    <subcellularLocation>
        <location evidence="1">Chromosome</location>
        <location evidence="1">Centromere</location>
        <location evidence="1">Kinetochore</location>
    </subcellularLocation>
</comment>
<keyword evidence="3 7" id="KW-0547">Nucleotide-binding</keyword>
<reference evidence="12" key="1">
    <citation type="submission" date="2022-12" db="EMBL/GenBank/DDBJ databases">
        <authorList>
            <person name="Alioto T."/>
            <person name="Alioto T."/>
            <person name="Gomez Garrido J."/>
        </authorList>
    </citation>
    <scope>NUCLEOTIDE SEQUENCE</scope>
</reference>
<evidence type="ECO:0000256" key="6">
    <source>
        <dbReference type="ARBA" id="ARBA00023328"/>
    </source>
</evidence>
<feature type="region of interest" description="Disordered" evidence="8">
    <location>
        <begin position="358"/>
        <end position="384"/>
    </location>
</feature>
<dbReference type="PANTHER" id="PTHR14030">
    <property type="entry name" value="MITOTIC CHECKPOINT SERINE/THREONINE-PROTEIN KINASE BUB1"/>
    <property type="match status" value="1"/>
</dbReference>
<feature type="domain" description="Protein kinase" evidence="10">
    <location>
        <begin position="770"/>
        <end position="1070"/>
    </location>
</feature>
<dbReference type="GO" id="GO:0051754">
    <property type="term" value="P:meiotic sister chromatid cohesion, centromeric"/>
    <property type="evidence" value="ECO:0007669"/>
    <property type="project" value="TreeGrafter"/>
</dbReference>
<dbReference type="InterPro" id="IPR008271">
    <property type="entry name" value="Ser/Thr_kinase_AS"/>
</dbReference>
<evidence type="ECO:0000256" key="2">
    <source>
        <dbReference type="ARBA" id="ARBA00022454"/>
    </source>
</evidence>
<dbReference type="InterPro" id="IPR015661">
    <property type="entry name" value="Bub1/Mad3"/>
</dbReference>
<dbReference type="InterPro" id="IPR011009">
    <property type="entry name" value="Kinase-like_dom_sf"/>
</dbReference>
<evidence type="ECO:0000256" key="1">
    <source>
        <dbReference type="ARBA" id="ARBA00004629"/>
    </source>
</evidence>
<feature type="compositionally biased region" description="Basic and acidic residues" evidence="8">
    <location>
        <begin position="514"/>
        <end position="535"/>
    </location>
</feature>
<evidence type="ECO:0000313" key="12">
    <source>
        <dbReference type="EMBL" id="CAI5771203.1"/>
    </source>
</evidence>
<evidence type="ECO:0000259" key="10">
    <source>
        <dbReference type="PROSITE" id="PS50011"/>
    </source>
</evidence>
<dbReference type="InterPro" id="IPR000719">
    <property type="entry name" value="Prot_kinase_dom"/>
</dbReference>
<accession>A0AA35P3Q8</accession>
<organism evidence="12 13">
    <name type="scientific">Podarcis lilfordi</name>
    <name type="common">Lilford's wall lizard</name>
    <dbReference type="NCBI Taxonomy" id="74358"/>
    <lineage>
        <taxon>Eukaryota</taxon>
        <taxon>Metazoa</taxon>
        <taxon>Chordata</taxon>
        <taxon>Craniata</taxon>
        <taxon>Vertebrata</taxon>
        <taxon>Euteleostomi</taxon>
        <taxon>Lepidosauria</taxon>
        <taxon>Squamata</taxon>
        <taxon>Bifurcata</taxon>
        <taxon>Unidentata</taxon>
        <taxon>Episquamata</taxon>
        <taxon>Laterata</taxon>
        <taxon>Lacertibaenia</taxon>
        <taxon>Lacertidae</taxon>
        <taxon>Podarcis</taxon>
    </lineage>
</organism>
<keyword evidence="12" id="KW-0418">Kinase</keyword>
<dbReference type="PROSITE" id="PS51489">
    <property type="entry name" value="BUB1_N"/>
    <property type="match status" value="1"/>
</dbReference>
<name>A0AA35P3Q8_9SAUR</name>
<dbReference type="SUPFAM" id="SSF56112">
    <property type="entry name" value="Protein kinase-like (PK-like)"/>
    <property type="match status" value="1"/>
</dbReference>
<keyword evidence="12" id="KW-0808">Transferase</keyword>
<sequence length="1070" mass="119500">MHRGCGSEIPRCLCVFSFMALKLVWGKVRGPSSSLSYSEPRGCLTCKGMSGNISSTNPKNIQQNGTLSFAAWKMFETLIQNYSGDDPLDPWYRYFQWVEGVSGVEGRQKHLLYLLERLVKIFLSDQRYQHDARFINCCVTFADFIDKPSNFFDYLCSQGVGSKSSLLYCAWAQKLGMQGNISHASAVIQMGIHNGAEPIEKLHQQYRFLQSCLPQNQISNHVGVLQPLNPQMSNQMAPKEGPVCANQNQNPANSEQQPIICREQEKMEQPRYVTTISRSEILPTPSNPNLEQKVMYDKNLLFCEGSELCFEEVRANAHFKKAEQLKRNKKWEDDEKEFLKKKENDLLELQKLQQRLDQLSQTSSSSSQKTAAQPSTWQSRQSSTVGDPYVQTCAAQGQPEWAVPSLAGYLQKSLNLGTEHQRLASGASQLVGNRQQISVSDEISVGGASATRPVGNFRQQPALISTSTIPSGKAASKAKLDLEDCENSLHRFQVSSDDQPPQKRTILSNVYHHGEQHLDTSHQKPQHPAEMRDASGGRNSSIFNDNRHATPNTSSMTQATPSKILPSPTVHTKEALGFIMDVFQASSFKDTTILSEDEDEFEAYCRNNGLGKASSIKPSAPAAPPAFTIFEDENADVPVHPPKLTGSKVFGERPTVSCAAKSAEVNPPAEGLKDDCTVWANFCNKTLAPTPGSTGDFACAAQLASTPFHTIPLSACQLTQVEDPWSNSLIHQLLLGLPKPISAYSNTFEWESGLPVLKPKAELKLATTSFHVDCLLGEGAFARVYQASVLDMDNTKNNRKVILKVQKPASRWEFYIVAQLTERLKPSLRHLFIQFYSAHFFHNGSILVGELYSYGTLLNTINIYKKLVEKVMPQGLVIYFTIHILRMVEELHSCGIIHGDIKPDNFIFSARFLDDDTCDVDSVSHGLTIIDFGRSIDMSLFPAGTVFTGKCKTSGFQCIEMMTNKPWNYQTDYFGIAATVYCMLFGTYMKVKQEDGVWKPDAVFRRFPNAELWTDFFFTLLNVQDCNHIPSLGVLRARLRDVFLSTCASKVAVLRKRLAVLLVENKHSRK</sequence>
<dbReference type="GO" id="GO:0004672">
    <property type="term" value="F:protein kinase activity"/>
    <property type="evidence" value="ECO:0007669"/>
    <property type="project" value="InterPro"/>
</dbReference>
<dbReference type="SMART" id="SM00220">
    <property type="entry name" value="S_TKc"/>
    <property type="match status" value="1"/>
</dbReference>
<dbReference type="GO" id="GO:0007094">
    <property type="term" value="P:mitotic spindle assembly checkpoint signaling"/>
    <property type="evidence" value="ECO:0007669"/>
    <property type="project" value="InterPro"/>
</dbReference>
<dbReference type="Gene3D" id="6.10.130.20">
    <property type="match status" value="1"/>
</dbReference>